<evidence type="ECO:0000259" key="8">
    <source>
        <dbReference type="PROSITE" id="PS51059"/>
    </source>
</evidence>
<dbReference type="GO" id="GO:0010629">
    <property type="term" value="P:negative regulation of gene expression"/>
    <property type="evidence" value="ECO:0007669"/>
    <property type="project" value="TreeGrafter"/>
</dbReference>
<dbReference type="InterPro" id="IPR043472">
    <property type="entry name" value="Macro_dom-like"/>
</dbReference>
<dbReference type="CDD" id="cd01439">
    <property type="entry name" value="TCCD_inducible_PARP_like"/>
    <property type="match status" value="1"/>
</dbReference>
<dbReference type="Gene3D" id="3.30.720.50">
    <property type="match status" value="1"/>
</dbReference>
<dbReference type="AlphaFoldDB" id="S4RZH3"/>
<feature type="domain" description="Macro" evidence="9">
    <location>
        <begin position="110"/>
        <end position="281"/>
    </location>
</feature>
<evidence type="ECO:0000256" key="5">
    <source>
        <dbReference type="ARBA" id="ARBA00023242"/>
    </source>
</evidence>
<dbReference type="Pfam" id="PF23254">
    <property type="entry name" value="KH_PARP14_8"/>
    <property type="match status" value="1"/>
</dbReference>
<dbReference type="HOGENOM" id="CLU_012160_2_0_1"/>
<evidence type="ECO:0000256" key="3">
    <source>
        <dbReference type="ARBA" id="ARBA00022679"/>
    </source>
</evidence>
<dbReference type="EC" id="2.4.2.-" evidence="7"/>
<dbReference type="STRING" id="7757.ENSPMAP00000010614"/>
<dbReference type="SUPFAM" id="SSF117839">
    <property type="entry name" value="WWE domain"/>
    <property type="match status" value="1"/>
</dbReference>
<dbReference type="Gene3D" id="3.40.220.10">
    <property type="entry name" value="Leucine Aminopeptidase, subunit E, domain 1"/>
    <property type="match status" value="2"/>
</dbReference>
<keyword evidence="3 7" id="KW-0808">Transferase</keyword>
<dbReference type="GO" id="GO:0070212">
    <property type="term" value="P:protein poly-ADP-ribosylation"/>
    <property type="evidence" value="ECO:0007669"/>
    <property type="project" value="TreeGrafter"/>
</dbReference>
<dbReference type="SUPFAM" id="SSF56399">
    <property type="entry name" value="ADP-ribosylation"/>
    <property type="match status" value="1"/>
</dbReference>
<keyword evidence="2 7" id="KW-0328">Glycosyltransferase</keyword>
<dbReference type="FunFam" id="3.90.228.10:FF:000008">
    <property type="entry name" value="Poly [ADP-ribose] polymerase"/>
    <property type="match status" value="1"/>
</dbReference>
<comment type="subcellular location">
    <subcellularLocation>
        <location evidence="1">Nucleus</location>
    </subcellularLocation>
</comment>
<feature type="domain" description="Macro" evidence="9">
    <location>
        <begin position="1"/>
        <end position="83"/>
    </location>
</feature>
<organism evidence="10">
    <name type="scientific">Petromyzon marinus</name>
    <name type="common">Sea lamprey</name>
    <dbReference type="NCBI Taxonomy" id="7757"/>
    <lineage>
        <taxon>Eukaryota</taxon>
        <taxon>Metazoa</taxon>
        <taxon>Chordata</taxon>
        <taxon>Craniata</taxon>
        <taxon>Vertebrata</taxon>
        <taxon>Cyclostomata</taxon>
        <taxon>Hyperoartia</taxon>
        <taxon>Petromyzontiformes</taxon>
        <taxon>Petromyzontidae</taxon>
        <taxon>Petromyzon</taxon>
    </lineage>
</organism>
<reference evidence="10" key="2">
    <citation type="submission" date="2025-09" db="UniProtKB">
        <authorList>
            <consortium name="Ensembl"/>
        </authorList>
    </citation>
    <scope>IDENTIFICATION</scope>
</reference>
<dbReference type="GO" id="GO:1990404">
    <property type="term" value="F:NAD+-protein mono-ADP-ribosyltransferase activity"/>
    <property type="evidence" value="ECO:0007669"/>
    <property type="project" value="TreeGrafter"/>
</dbReference>
<keyword evidence="4 7" id="KW-0520">NAD</keyword>
<name>S4RZH3_PETMA</name>
<dbReference type="PROSITE" id="PS51059">
    <property type="entry name" value="PARP_CATALYTIC"/>
    <property type="match status" value="1"/>
</dbReference>
<dbReference type="GO" id="GO:0003950">
    <property type="term" value="F:NAD+ poly-ADP-ribosyltransferase activity"/>
    <property type="evidence" value="ECO:0007669"/>
    <property type="project" value="UniProtKB-UniRule"/>
</dbReference>
<keyword evidence="5" id="KW-0539">Nucleus</keyword>
<dbReference type="PANTHER" id="PTHR14453:SF102">
    <property type="entry name" value="PROTEIN MONO-ADP-RIBOSYLTRANSFERASE PARP14-LIKE"/>
    <property type="match status" value="1"/>
</dbReference>
<dbReference type="OMA" id="NIHKCVK"/>
<evidence type="ECO:0000256" key="7">
    <source>
        <dbReference type="RuleBase" id="RU362114"/>
    </source>
</evidence>
<dbReference type="GO" id="GO:0005634">
    <property type="term" value="C:nucleus"/>
    <property type="evidence" value="ECO:0007669"/>
    <property type="project" value="UniProtKB-SubCell"/>
</dbReference>
<evidence type="ECO:0000256" key="4">
    <source>
        <dbReference type="ARBA" id="ARBA00023027"/>
    </source>
</evidence>
<protein>
    <recommendedName>
        <fullName evidence="7">Poly [ADP-ribose] polymerase</fullName>
        <shortName evidence="7">PARP</shortName>
        <ecNumber evidence="7">2.4.2.-</ecNumber>
    </recommendedName>
</protein>
<dbReference type="PANTHER" id="PTHR14453">
    <property type="entry name" value="PARP/ZINC FINGER CCCH TYPE DOMAIN CONTAINING PROTEIN"/>
    <property type="match status" value="1"/>
</dbReference>
<dbReference type="Pfam" id="PF01661">
    <property type="entry name" value="Macro"/>
    <property type="match status" value="1"/>
</dbReference>
<dbReference type="GO" id="GO:0003714">
    <property type="term" value="F:transcription corepressor activity"/>
    <property type="evidence" value="ECO:0007669"/>
    <property type="project" value="TreeGrafter"/>
</dbReference>
<comment type="similarity">
    <text evidence="6">Belongs to the ARTD/PARP family.</text>
</comment>
<evidence type="ECO:0000256" key="6">
    <source>
        <dbReference type="ARBA" id="ARBA00024347"/>
    </source>
</evidence>
<dbReference type="Pfam" id="PF00644">
    <property type="entry name" value="PARP"/>
    <property type="match status" value="1"/>
</dbReference>
<accession>S4RZH3</accession>
<dbReference type="PROSITE" id="PS51154">
    <property type="entry name" value="MACRO"/>
    <property type="match status" value="2"/>
</dbReference>
<dbReference type="SMART" id="SM00506">
    <property type="entry name" value="A1pp"/>
    <property type="match status" value="1"/>
</dbReference>
<evidence type="ECO:0000256" key="2">
    <source>
        <dbReference type="ARBA" id="ARBA00022676"/>
    </source>
</evidence>
<feature type="domain" description="PARP catalytic" evidence="8">
    <location>
        <begin position="504"/>
        <end position="713"/>
    </location>
</feature>
<sequence>LEHILESCCKKADASNYATMAFPAIGTGNLNYPKNVVAEIFFKEIKRFSKRNPKSPLKDISIVVYGQDTDTFEAFYAELQKKNAKKMKSILEVVKETRSTGFYSNLQETALGSLQMNFGKVEVLITQGNIVKEHTDAIINVTTREFYSKTGACSAIINAAGPTVQAMFSKQVTDSDGIVVTESGNLNFKYIVHIVNLKEDFTKQLCYTLYRCEMLKIASIALPAIGTGNHGLSPRDAAAIILDAVAEFSVQRKPRSLLQVKVVVFMAEMLKDFHEELLSRSKKSAPVERGIIPSFTSKTLWTFQSWHSRMHPQTQPSFEVVEIEPVQLQVFSNKEENIDKVFEMIETKLSTEEAEREIKDPLIQEFSPKEFDEMKALQNKYQVIIKIDTSGGLKIQGNIADVSHVVVELHKIMNDVRLRLTTAEEEELLEKTVQWMYLDSDEEYVIFTKSENIAIEKAYLQKRKTIYIKDRKKKINIHLATVVVSAPHSKLFIIQYLYNAEYVIPSDWVDEADFRGRRMITVELKRRSRKYQEIERDFKQSLGKYSHNPGFTIEEIIQIQNPVLWKLYATKKSEMDISNKGSRMEAPVERILYHGTAHGTCETINTNGFNRSYCGKNAVVYGNGVYFAVNASYSANYKYSPPDANGRKWIYRARVLTGDYTLGTKGMIEPPPKDLSVSSALLYDSVTDDKNPEVFVIFNDTQAYPEYLIQFKL</sequence>
<dbReference type="Gene3D" id="3.90.228.10">
    <property type="match status" value="1"/>
</dbReference>
<evidence type="ECO:0000256" key="1">
    <source>
        <dbReference type="ARBA" id="ARBA00004123"/>
    </source>
</evidence>
<dbReference type="InterPro" id="IPR002589">
    <property type="entry name" value="Macro_dom"/>
</dbReference>
<evidence type="ECO:0000259" key="9">
    <source>
        <dbReference type="PROSITE" id="PS51154"/>
    </source>
</evidence>
<dbReference type="InterPro" id="IPR037197">
    <property type="entry name" value="WWE_dom_sf"/>
</dbReference>
<dbReference type="InterPro" id="IPR052056">
    <property type="entry name" value="Mono-ARTD/PARP"/>
</dbReference>
<reference evidence="10" key="1">
    <citation type="submission" date="2025-08" db="UniProtKB">
        <authorList>
            <consortium name="Ensembl"/>
        </authorList>
    </citation>
    <scope>IDENTIFICATION</scope>
</reference>
<evidence type="ECO:0000313" key="10">
    <source>
        <dbReference type="Ensembl" id="ENSPMAP00000010614.1"/>
    </source>
</evidence>
<dbReference type="SUPFAM" id="SSF52949">
    <property type="entry name" value="Macro domain-like"/>
    <property type="match status" value="2"/>
</dbReference>
<dbReference type="InterPro" id="IPR057049">
    <property type="entry name" value="PARP14_KH_8"/>
</dbReference>
<dbReference type="InterPro" id="IPR012317">
    <property type="entry name" value="Poly(ADP-ribose)pol_cat_dom"/>
</dbReference>
<proteinExistence type="inferred from homology"/>
<dbReference type="GeneTree" id="ENSGT00940000154311"/>
<dbReference type="GO" id="GO:0005737">
    <property type="term" value="C:cytoplasm"/>
    <property type="evidence" value="ECO:0007669"/>
    <property type="project" value="TreeGrafter"/>
</dbReference>
<dbReference type="Ensembl" id="ENSPMAT00000010660.1">
    <property type="protein sequence ID" value="ENSPMAP00000010614.1"/>
    <property type="gene ID" value="ENSPMAG00000009649.1"/>
</dbReference>